<sequence>MANQDIKYYGRDFDTIKKGLIEFARAYYPDSYTDFNEASPGSLFIDLAAYVGDVLGYYTDANFKESMLLHAQERRNLLSIASSLGYKPKLSVPAQVDLDVYQLIPASGSGNGSAPDTRYGLRIESGLEVRSAGAGITFTAQDTIDFKIDNAFSPVEYSVYSIDNSTGNPVYYLAKKTVKAISATTQTQTYTIASRERFTKIFLPTTATSPVIGLESIMDSDGNMWYEVPYLAQDTIFEQVENTAYNDPDAATYSNETPYLLRLKKVPRRFITRVVEGGLEIQFGSGISNTPDEELLATPEQIAIATATGKADTDASLDPSNPLLTSAYGIAPSNTTLTVTYYVGGGVSANVPSNTITEITLINTANTILPTSTPTLNNTVIQSVIVNNVNAAGGGRNEETIEEIRQNALAQFSSQNRAVTREDYIMRCYAMPSIFGSVAKAFIAPDEQNNISTSESNDTVANPLALNLFTLGYNNSKQCTTINKAVKTNLANYLDHYRMLTDSINIRDAYVINIGIKFDVLPIPNFNSNEVLARCIQKLKEYFNIDKWQINQPIVHSEIMMALLSVPGVQTVSNMAIQNLNSAVDGYSDVLYDIAGATKNGITYPSLDPAIFEVKFPDRDIEGRITSF</sequence>
<accession>A0A6J5M9W4</accession>
<name>A0A6J5M9W4_9CAUD</name>
<protein>
    <recommendedName>
        <fullName evidence="2">Baseplate wedge subunit</fullName>
    </recommendedName>
</protein>
<organism evidence="1">
    <name type="scientific">uncultured Caudovirales phage</name>
    <dbReference type="NCBI Taxonomy" id="2100421"/>
    <lineage>
        <taxon>Viruses</taxon>
        <taxon>Duplodnaviria</taxon>
        <taxon>Heunggongvirae</taxon>
        <taxon>Uroviricota</taxon>
        <taxon>Caudoviricetes</taxon>
        <taxon>Peduoviridae</taxon>
        <taxon>Maltschvirus</taxon>
        <taxon>Maltschvirus maltsch</taxon>
    </lineage>
</organism>
<reference evidence="1" key="1">
    <citation type="submission" date="2020-04" db="EMBL/GenBank/DDBJ databases">
        <authorList>
            <person name="Chiriac C."/>
            <person name="Salcher M."/>
            <person name="Ghai R."/>
            <person name="Kavagutti S V."/>
        </authorList>
    </citation>
    <scope>NUCLEOTIDE SEQUENCE</scope>
</reference>
<dbReference type="EMBL" id="LR796421">
    <property type="protein sequence ID" value="CAB4143488.1"/>
    <property type="molecule type" value="Genomic_DNA"/>
</dbReference>
<gene>
    <name evidence="1" type="ORF">UFOVP450_151</name>
</gene>
<evidence type="ECO:0000313" key="1">
    <source>
        <dbReference type="EMBL" id="CAB4143488.1"/>
    </source>
</evidence>
<proteinExistence type="predicted"/>
<evidence type="ECO:0008006" key="2">
    <source>
        <dbReference type="Google" id="ProtNLM"/>
    </source>
</evidence>